<comment type="caution">
    <text evidence="2">The sequence shown here is derived from an EMBL/GenBank/DDBJ whole genome shotgun (WGS) entry which is preliminary data.</text>
</comment>
<keyword evidence="3" id="KW-1185">Reference proteome</keyword>
<dbReference type="EMBL" id="JBEDUW010000005">
    <property type="protein sequence ID" value="KAK9930473.1"/>
    <property type="molecule type" value="Genomic_DNA"/>
</dbReference>
<proteinExistence type="predicted"/>
<accession>A0AAW1X0S2</accession>
<evidence type="ECO:0000256" key="1">
    <source>
        <dbReference type="SAM" id="MobiDB-lite"/>
    </source>
</evidence>
<reference evidence="2 3" key="1">
    <citation type="journal article" date="2023" name="G3 (Bethesda)">
        <title>A chromosome-length genome assembly and annotation of blackberry (Rubus argutus, cv. 'Hillquist').</title>
        <authorList>
            <person name="Bruna T."/>
            <person name="Aryal R."/>
            <person name="Dudchenko O."/>
            <person name="Sargent D.J."/>
            <person name="Mead D."/>
            <person name="Buti M."/>
            <person name="Cavallini A."/>
            <person name="Hytonen T."/>
            <person name="Andres J."/>
            <person name="Pham M."/>
            <person name="Weisz D."/>
            <person name="Mascagni F."/>
            <person name="Usai G."/>
            <person name="Natali L."/>
            <person name="Bassil N."/>
            <person name="Fernandez G.E."/>
            <person name="Lomsadze A."/>
            <person name="Armour M."/>
            <person name="Olukolu B."/>
            <person name="Poorten T."/>
            <person name="Britton C."/>
            <person name="Davik J."/>
            <person name="Ashrafi H."/>
            <person name="Aiden E.L."/>
            <person name="Borodovsky M."/>
            <person name="Worthington M."/>
        </authorList>
    </citation>
    <scope>NUCLEOTIDE SEQUENCE [LARGE SCALE GENOMIC DNA]</scope>
    <source>
        <strain evidence="2">PI 553951</strain>
    </source>
</reference>
<protein>
    <submittedName>
        <fullName evidence="2">Uncharacterized protein</fullName>
    </submittedName>
</protein>
<evidence type="ECO:0000313" key="3">
    <source>
        <dbReference type="Proteomes" id="UP001457282"/>
    </source>
</evidence>
<sequence>MVAIGVQTLRSQVKDSFEEIARLREESAKKDDEMIVIKTKLREIEARLYPPLDGLLSSGVDNIHKWIAALTQVAEKHTQSSDQGMQSNAAPFGGYVSLLDQ</sequence>
<feature type="region of interest" description="Disordered" evidence="1">
    <location>
        <begin position="78"/>
        <end position="101"/>
    </location>
</feature>
<organism evidence="2 3">
    <name type="scientific">Rubus argutus</name>
    <name type="common">Southern blackberry</name>
    <dbReference type="NCBI Taxonomy" id="59490"/>
    <lineage>
        <taxon>Eukaryota</taxon>
        <taxon>Viridiplantae</taxon>
        <taxon>Streptophyta</taxon>
        <taxon>Embryophyta</taxon>
        <taxon>Tracheophyta</taxon>
        <taxon>Spermatophyta</taxon>
        <taxon>Magnoliopsida</taxon>
        <taxon>eudicotyledons</taxon>
        <taxon>Gunneridae</taxon>
        <taxon>Pentapetalae</taxon>
        <taxon>rosids</taxon>
        <taxon>fabids</taxon>
        <taxon>Rosales</taxon>
        <taxon>Rosaceae</taxon>
        <taxon>Rosoideae</taxon>
        <taxon>Rosoideae incertae sedis</taxon>
        <taxon>Rubus</taxon>
    </lineage>
</organism>
<dbReference type="Proteomes" id="UP001457282">
    <property type="component" value="Unassembled WGS sequence"/>
</dbReference>
<evidence type="ECO:0000313" key="2">
    <source>
        <dbReference type="EMBL" id="KAK9930473.1"/>
    </source>
</evidence>
<feature type="compositionally biased region" description="Polar residues" evidence="1">
    <location>
        <begin position="80"/>
        <end position="89"/>
    </location>
</feature>
<gene>
    <name evidence="2" type="ORF">M0R45_027510</name>
</gene>
<name>A0AAW1X0S2_RUBAR</name>
<dbReference type="AlphaFoldDB" id="A0AAW1X0S2"/>